<name>A0AAF0YAM2_9TREE</name>
<dbReference type="InterPro" id="IPR015422">
    <property type="entry name" value="PyrdxlP-dep_Trfase_small"/>
</dbReference>
<dbReference type="InterPro" id="IPR000192">
    <property type="entry name" value="Aminotrans_V_dom"/>
</dbReference>
<feature type="coiled-coil region" evidence="1">
    <location>
        <begin position="498"/>
        <end position="539"/>
    </location>
</feature>
<keyword evidence="5" id="KW-1185">Reference proteome</keyword>
<evidence type="ECO:0000313" key="4">
    <source>
        <dbReference type="EMBL" id="WOO83150.1"/>
    </source>
</evidence>
<evidence type="ECO:0000259" key="3">
    <source>
        <dbReference type="Pfam" id="PF00266"/>
    </source>
</evidence>
<evidence type="ECO:0000256" key="2">
    <source>
        <dbReference type="SAM" id="MobiDB-lite"/>
    </source>
</evidence>
<feature type="compositionally biased region" description="Acidic residues" evidence="2">
    <location>
        <begin position="559"/>
        <end position="570"/>
    </location>
</feature>
<dbReference type="Pfam" id="PF00266">
    <property type="entry name" value="Aminotran_5"/>
    <property type="match status" value="1"/>
</dbReference>
<dbReference type="Proteomes" id="UP000827549">
    <property type="component" value="Chromosome 4"/>
</dbReference>
<dbReference type="InterPro" id="IPR015421">
    <property type="entry name" value="PyrdxlP-dep_Trfase_major"/>
</dbReference>
<dbReference type="GeneID" id="87809852"/>
<feature type="compositionally biased region" description="Low complexity" evidence="2">
    <location>
        <begin position="575"/>
        <end position="586"/>
    </location>
</feature>
<proteinExistence type="predicted"/>
<sequence>MREVRERVIGYNSTLPTPDNGSVPLVYADHAGSGRSMDIIEDTIQRYIAPMAGNPHSDSAYTARQITQYREESRETIKKILGNPSNCSVIFAGNGVTGAINKLVAILGTRIGYRCGDKDFIVKSNDRPIVLIGPYEHHSNILPWQETIADVVIIKKSESGQIDPVDLRAKCSKYSSRKLKIGSFSAGSNVTGVFTNITHIAQVLRDFGFLSFWDHGSSGPHQKVSFTPIMDALFLSPHKYAGGPGSSGILVVRNSIFADTTMGRPPVPSQPGGGTVRYVGRNPGDHAYEPIHHTREEGGSPNFLADIRAGMVLALHDSTPIDWIKGIEGMYVSQAILSWGQPQIVVYGTSEAERAPTIAFNFRHGIGSFLHYNFVAAVLSDYFGIQVRAGCLCAAPYGHELLNISREESSTVKQLVVDDGTVGAKPGYLRASFAYYMSPEEVGYIISAVQFLARNAGGLLLAYEFFPTTGVWRVRRHAGRDLRTDPPATMKLHQLPFSSVLENKKARHEAEKAEAAAAIKRLAAQAAEAKRLAAQAEKAGAASAGKQRATVTPMGSVLEAEEGEETEPSCDPEGSQSSCPSSSHRSTSLLSTFSSPYSTAIGTETIESSLFSTHRQVNLDNSCLGDIQHLADQPPFVGKIEYNDKGEIDYEFYLVKGIDLVNAHTAEIKRLVEEARVRGDPLGYSYVPPSKEYMGGMTGFTLPAFCLRQEDGSLRSRVGTPASMNTSHDQITHAARAPNSTNLAATSTGGFGSTNGLPSREIRRSILQPKDKSSRWKKFVGT</sequence>
<evidence type="ECO:0000313" key="5">
    <source>
        <dbReference type="Proteomes" id="UP000827549"/>
    </source>
</evidence>
<feature type="domain" description="Aminotransferase class V" evidence="3">
    <location>
        <begin position="26"/>
        <end position="443"/>
    </location>
</feature>
<protein>
    <submittedName>
        <fullName evidence="4">Cysteine desulfurase SufS</fullName>
    </submittedName>
</protein>
<gene>
    <name evidence="4" type="primary">sufS</name>
    <name evidence="4" type="ORF">LOC62_04G006630</name>
</gene>
<dbReference type="Gene3D" id="3.90.1150.10">
    <property type="entry name" value="Aspartate Aminotransferase, domain 1"/>
    <property type="match status" value="1"/>
</dbReference>
<accession>A0AAF0YAM2</accession>
<keyword evidence="1" id="KW-0175">Coiled coil</keyword>
<dbReference type="SUPFAM" id="SSF53383">
    <property type="entry name" value="PLP-dependent transferases"/>
    <property type="match status" value="1"/>
</dbReference>
<dbReference type="AlphaFoldDB" id="A0AAF0YAM2"/>
<dbReference type="InterPro" id="IPR015424">
    <property type="entry name" value="PyrdxlP-dep_Trfase"/>
</dbReference>
<feature type="region of interest" description="Disordered" evidence="2">
    <location>
        <begin position="737"/>
        <end position="762"/>
    </location>
</feature>
<reference evidence="4" key="1">
    <citation type="submission" date="2023-10" db="EMBL/GenBank/DDBJ databases">
        <authorList>
            <person name="Noh H."/>
        </authorList>
    </citation>
    <scope>NUCLEOTIDE SEQUENCE</scope>
    <source>
        <strain evidence="4">DUCC4014</strain>
    </source>
</reference>
<feature type="compositionally biased region" description="Polar residues" evidence="2">
    <location>
        <begin position="738"/>
        <end position="748"/>
    </location>
</feature>
<dbReference type="PANTHER" id="PTHR43686">
    <property type="entry name" value="SULFURTRANSFERASE-RELATED"/>
    <property type="match status" value="1"/>
</dbReference>
<dbReference type="RefSeq" id="XP_062629182.1">
    <property type="nucleotide sequence ID" value="XM_062773198.1"/>
</dbReference>
<dbReference type="EMBL" id="CP086717">
    <property type="protein sequence ID" value="WOO83150.1"/>
    <property type="molecule type" value="Genomic_DNA"/>
</dbReference>
<dbReference type="Gene3D" id="3.40.640.10">
    <property type="entry name" value="Type I PLP-dependent aspartate aminotransferase-like (Major domain)"/>
    <property type="match status" value="1"/>
</dbReference>
<organism evidence="4 5">
    <name type="scientific">Vanrija pseudolonga</name>
    <dbReference type="NCBI Taxonomy" id="143232"/>
    <lineage>
        <taxon>Eukaryota</taxon>
        <taxon>Fungi</taxon>
        <taxon>Dikarya</taxon>
        <taxon>Basidiomycota</taxon>
        <taxon>Agaricomycotina</taxon>
        <taxon>Tremellomycetes</taxon>
        <taxon>Trichosporonales</taxon>
        <taxon>Trichosporonaceae</taxon>
        <taxon>Vanrija</taxon>
    </lineage>
</organism>
<evidence type="ECO:0000256" key="1">
    <source>
        <dbReference type="SAM" id="Coils"/>
    </source>
</evidence>
<dbReference type="PANTHER" id="PTHR43686:SF1">
    <property type="entry name" value="AMINOTRAN_5 DOMAIN-CONTAINING PROTEIN"/>
    <property type="match status" value="1"/>
</dbReference>
<feature type="region of interest" description="Disordered" evidence="2">
    <location>
        <begin position="559"/>
        <end position="586"/>
    </location>
</feature>